<gene>
    <name evidence="2" type="ORF">C7448_103245</name>
</gene>
<dbReference type="AlphaFoldDB" id="A0A3E0I1T3"/>
<dbReference type="Proteomes" id="UP000256884">
    <property type="component" value="Unassembled WGS sequence"/>
</dbReference>
<reference evidence="2 3" key="1">
    <citation type="submission" date="2018-08" db="EMBL/GenBank/DDBJ databases">
        <title>Genomic Encyclopedia of Type Strains, Phase IV (KMG-IV): sequencing the most valuable type-strain genomes for metagenomic binning, comparative biology and taxonomic classification.</title>
        <authorList>
            <person name="Goeker M."/>
        </authorList>
    </citation>
    <scope>NUCLEOTIDE SEQUENCE [LARGE SCALE GENOMIC DNA]</scope>
    <source>
        <strain evidence="2 3">DSM 18841</strain>
    </source>
</reference>
<proteinExistence type="predicted"/>
<feature type="chain" id="PRO_5017703052" description="DUF4382 domain-containing protein" evidence="1">
    <location>
        <begin position="26"/>
        <end position="240"/>
    </location>
</feature>
<keyword evidence="3" id="KW-1185">Reference proteome</keyword>
<dbReference type="OrthoDB" id="823121at2"/>
<comment type="caution">
    <text evidence="2">The sequence shown here is derived from an EMBL/GenBank/DDBJ whole genome shotgun (WGS) entry which is preliminary data.</text>
</comment>
<evidence type="ECO:0000313" key="2">
    <source>
        <dbReference type="EMBL" id="REH52510.1"/>
    </source>
</evidence>
<evidence type="ECO:0000313" key="3">
    <source>
        <dbReference type="Proteomes" id="UP000256884"/>
    </source>
</evidence>
<evidence type="ECO:0000256" key="1">
    <source>
        <dbReference type="SAM" id="SignalP"/>
    </source>
</evidence>
<sequence length="240" mass="26822">MKALQKTVLLLSATSLMLLGTSCTSDEGNNENLRIKASSTNTFNQSKIASKNVNNAEVTISEFKLNITEIELEFDDKYQDTMNDSIISSDDEIELRGPFQLDLLTGTSNITSLELPKADYEEIEFEFDKNTDESSDMFNKTVVIKGSINAVPFIFWHDFEEEIEVDFENEMTDIIVSESLTEVTVNFDLNTMLSQVDLSTAIDGNEDGTIEISPEDVDGNKDLAELLKEKLKTAAELLDD</sequence>
<keyword evidence="1" id="KW-0732">Signal</keyword>
<dbReference type="RefSeq" id="WP_115900855.1">
    <property type="nucleotide sequence ID" value="NZ_QUNS01000003.1"/>
</dbReference>
<name>A0A3E0I1T3_9FLAO</name>
<organism evidence="2 3">
    <name type="scientific">Tenacibaculum gallaicum</name>
    <dbReference type="NCBI Taxonomy" id="561505"/>
    <lineage>
        <taxon>Bacteria</taxon>
        <taxon>Pseudomonadati</taxon>
        <taxon>Bacteroidota</taxon>
        <taxon>Flavobacteriia</taxon>
        <taxon>Flavobacteriales</taxon>
        <taxon>Flavobacteriaceae</taxon>
        <taxon>Tenacibaculum</taxon>
    </lineage>
</organism>
<dbReference type="EMBL" id="QUNS01000003">
    <property type="protein sequence ID" value="REH52510.1"/>
    <property type="molecule type" value="Genomic_DNA"/>
</dbReference>
<evidence type="ECO:0008006" key="4">
    <source>
        <dbReference type="Google" id="ProtNLM"/>
    </source>
</evidence>
<feature type="signal peptide" evidence="1">
    <location>
        <begin position="1"/>
        <end position="25"/>
    </location>
</feature>
<protein>
    <recommendedName>
        <fullName evidence="4">DUF4382 domain-containing protein</fullName>
    </recommendedName>
</protein>
<dbReference type="PROSITE" id="PS51257">
    <property type="entry name" value="PROKAR_LIPOPROTEIN"/>
    <property type="match status" value="1"/>
</dbReference>
<accession>A0A3E0I1T3</accession>